<dbReference type="AlphaFoldDB" id="A0A1I3X1E0"/>
<dbReference type="EMBL" id="FORY01000036">
    <property type="protein sequence ID" value="SFK13380.1"/>
    <property type="molecule type" value="Genomic_DNA"/>
</dbReference>
<evidence type="ECO:0000313" key="3">
    <source>
        <dbReference type="Proteomes" id="UP000183299"/>
    </source>
</evidence>
<reference evidence="2 3" key="1">
    <citation type="submission" date="2016-10" db="EMBL/GenBank/DDBJ databases">
        <authorList>
            <person name="de Groot N.N."/>
        </authorList>
    </citation>
    <scope>NUCLEOTIDE SEQUENCE [LARGE SCALE GENOMIC DNA]</scope>
    <source>
        <strain evidence="2 3">CGMCC 1.8891</strain>
    </source>
</reference>
<dbReference type="InterPro" id="IPR022550">
    <property type="entry name" value="NTP_transf_8"/>
</dbReference>
<gene>
    <name evidence="2" type="ORF">SAMN04488138_13610</name>
</gene>
<dbReference type="STRING" id="576117.SAMN04488138_13610"/>
<protein>
    <recommendedName>
        <fullName evidence="1">Nucleotidyltransferase-like domain-containing protein</fullName>
    </recommendedName>
</protein>
<dbReference type="Pfam" id="PF12281">
    <property type="entry name" value="NTP_transf_8"/>
    <property type="match status" value="1"/>
</dbReference>
<feature type="domain" description="Nucleotidyltransferase-like" evidence="1">
    <location>
        <begin position="151"/>
        <end position="356"/>
    </location>
</feature>
<evidence type="ECO:0000259" key="1">
    <source>
        <dbReference type="Pfam" id="PF12281"/>
    </source>
</evidence>
<sequence>MITLPFGAVCRGVSLATQSVIHQINNMLYNCEKWFIQHVVTLPYRSLMPRFHTPIGSAAYHDLLRLAQDEQVGEIIGTPTRVSVKGRVFWYDKFRVGSDMAQRYIGPDSPALQDRLARLDALKEAREARRRERTRLVRLLRADGYTPTDQTTGSLLNAFSRTGVFRLGGTLIGTVAFRHYEGELGVVLGADALAQTGDMDIASFERLSFAIGDQVDTPLEEVFKSLKFVPSPSLDPQRIWRWAQSSGETLVEFLLPAQGEESLRDLPALGVSAMALRHLDYLIEDPIPAVSLYRSGVLVQIPRPERYAVHKLIVAERRRAGDRLKAQKDRAQAALLIAVLAETRPDELREAYEDALARGPRWRAQIEASLRLRPDAHAILTEVTR</sequence>
<dbReference type="InterPro" id="IPR058575">
    <property type="entry name" value="NTP_transf_8_dom"/>
</dbReference>
<dbReference type="Proteomes" id="UP000183299">
    <property type="component" value="Unassembled WGS sequence"/>
</dbReference>
<evidence type="ECO:0000313" key="2">
    <source>
        <dbReference type="EMBL" id="SFK13380.1"/>
    </source>
</evidence>
<organism evidence="2 3">
    <name type="scientific">Celeribacter halophilus</name>
    <dbReference type="NCBI Taxonomy" id="576117"/>
    <lineage>
        <taxon>Bacteria</taxon>
        <taxon>Pseudomonadati</taxon>
        <taxon>Pseudomonadota</taxon>
        <taxon>Alphaproteobacteria</taxon>
        <taxon>Rhodobacterales</taxon>
        <taxon>Roseobacteraceae</taxon>
        <taxon>Celeribacter</taxon>
    </lineage>
</organism>
<accession>A0A1I3X1E0</accession>
<proteinExistence type="predicted"/>
<dbReference type="PIRSF" id="PIRSF031854">
    <property type="entry name" value="UCP031854"/>
    <property type="match status" value="1"/>
</dbReference>
<name>A0A1I3X1E0_9RHOB</name>
<keyword evidence="3" id="KW-1185">Reference proteome</keyword>